<dbReference type="RefSeq" id="WP_378972739.1">
    <property type="nucleotide sequence ID" value="NZ_JBHTBJ010000021.1"/>
</dbReference>
<dbReference type="PANTHER" id="PTHR48419">
    <property type="entry name" value="SULFOTRANSFERASE DOMAIN-CONTAINING PROTEIN"/>
    <property type="match status" value="1"/>
</dbReference>
<comment type="caution">
    <text evidence="1">The sequence shown here is derived from an EMBL/GenBank/DDBJ whole genome shotgun (WGS) entry which is preliminary data.</text>
</comment>
<gene>
    <name evidence="1" type="ORF">ACFQS1_25275</name>
</gene>
<proteinExistence type="predicted"/>
<evidence type="ECO:0008006" key="3">
    <source>
        <dbReference type="Google" id="ProtNLM"/>
    </source>
</evidence>
<dbReference type="SUPFAM" id="SSF52540">
    <property type="entry name" value="P-loop containing nucleoside triphosphate hydrolases"/>
    <property type="match status" value="1"/>
</dbReference>
<evidence type="ECO:0000313" key="1">
    <source>
        <dbReference type="EMBL" id="MFC7277318.1"/>
    </source>
</evidence>
<protein>
    <recommendedName>
        <fullName evidence="3">Sulfotransferase family protein</fullName>
    </recommendedName>
</protein>
<accession>A0ABW2HYN8</accession>
<dbReference type="InterPro" id="IPR027417">
    <property type="entry name" value="P-loop_NTPase"/>
</dbReference>
<name>A0ABW2HYN8_9ACTN</name>
<dbReference type="PANTHER" id="PTHR48419:SF1">
    <property type="entry name" value="SULFOTRANSFERASE DOMAIN-CONTAINING PROTEIN"/>
    <property type="match status" value="1"/>
</dbReference>
<dbReference type="EMBL" id="JBHTBJ010000021">
    <property type="protein sequence ID" value="MFC7277318.1"/>
    <property type="molecule type" value="Genomic_DNA"/>
</dbReference>
<keyword evidence="2" id="KW-1185">Reference proteome</keyword>
<reference evidence="2" key="1">
    <citation type="journal article" date="2019" name="Int. J. Syst. Evol. Microbiol.">
        <title>The Global Catalogue of Microorganisms (GCM) 10K type strain sequencing project: providing services to taxonomists for standard genome sequencing and annotation.</title>
        <authorList>
            <consortium name="The Broad Institute Genomics Platform"/>
            <consortium name="The Broad Institute Genome Sequencing Center for Infectious Disease"/>
            <person name="Wu L."/>
            <person name="Ma J."/>
        </authorList>
    </citation>
    <scope>NUCLEOTIDE SEQUENCE [LARGE SCALE GENOMIC DNA]</scope>
    <source>
        <strain evidence="2">XZYJT-10</strain>
    </source>
</reference>
<organism evidence="1 2">
    <name type="scientific">Paractinoplanes rhizophilus</name>
    <dbReference type="NCBI Taxonomy" id="1416877"/>
    <lineage>
        <taxon>Bacteria</taxon>
        <taxon>Bacillati</taxon>
        <taxon>Actinomycetota</taxon>
        <taxon>Actinomycetes</taxon>
        <taxon>Micromonosporales</taxon>
        <taxon>Micromonosporaceae</taxon>
        <taxon>Paractinoplanes</taxon>
    </lineage>
</organism>
<dbReference type="InterPro" id="IPR053226">
    <property type="entry name" value="Pyrrolopyrazine_biosynth_F"/>
</dbReference>
<sequence>MTPAVLALWSAPRSRSTVFFRAMLERGDLLALHEPFCNVADYGETDIDGRAARSEREVMDGMRNAGRPVFFKDTTDHRYDEVIADTDFLTGVRHTFLIRRPEEIVASFAALKPDMTVGEVGLEFLYEIFTAVRQATGETPLVVDSDDLIADPAALMAAYCAEVGLDHRPEALSWNAGERSEWSRSSRWHAGVRGSTTIERRASVYERTTATDPALAAFAAHHEPFYRRLYEHRLRP</sequence>
<evidence type="ECO:0000313" key="2">
    <source>
        <dbReference type="Proteomes" id="UP001596548"/>
    </source>
</evidence>
<dbReference type="Proteomes" id="UP001596548">
    <property type="component" value="Unassembled WGS sequence"/>
</dbReference>
<dbReference type="Gene3D" id="3.40.50.300">
    <property type="entry name" value="P-loop containing nucleotide triphosphate hydrolases"/>
    <property type="match status" value="1"/>
</dbReference>
<dbReference type="Pfam" id="PF19798">
    <property type="entry name" value="Sulfotransfer_5"/>
    <property type="match status" value="1"/>
</dbReference>